<name>A0AAQ3QSZ1_9LILI</name>
<sequence>MLSASCLRDFHPARVAAMDRLIARIRVEALASDSGVWVLPNTRFAFFSILLSIIFRVNLDENSIIRIDKVMKRVLPTI</sequence>
<accession>A0AAQ3QSZ1</accession>
<evidence type="ECO:0000313" key="1">
    <source>
        <dbReference type="EMBL" id="WOL20113.1"/>
    </source>
</evidence>
<keyword evidence="2" id="KW-1185">Reference proteome</keyword>
<dbReference type="EMBL" id="CP136898">
    <property type="protein sequence ID" value="WOL20113.1"/>
    <property type="molecule type" value="Genomic_DNA"/>
</dbReference>
<evidence type="ECO:0000313" key="2">
    <source>
        <dbReference type="Proteomes" id="UP001327560"/>
    </source>
</evidence>
<protein>
    <submittedName>
        <fullName evidence="1">Uncharacterized protein</fullName>
    </submittedName>
</protein>
<proteinExistence type="predicted"/>
<organism evidence="1 2">
    <name type="scientific">Canna indica</name>
    <name type="common">Indian-shot</name>
    <dbReference type="NCBI Taxonomy" id="4628"/>
    <lineage>
        <taxon>Eukaryota</taxon>
        <taxon>Viridiplantae</taxon>
        <taxon>Streptophyta</taxon>
        <taxon>Embryophyta</taxon>
        <taxon>Tracheophyta</taxon>
        <taxon>Spermatophyta</taxon>
        <taxon>Magnoliopsida</taxon>
        <taxon>Liliopsida</taxon>
        <taxon>Zingiberales</taxon>
        <taxon>Cannaceae</taxon>
        <taxon>Canna</taxon>
    </lineage>
</organism>
<dbReference type="AlphaFoldDB" id="A0AAQ3QSZ1"/>
<dbReference type="Proteomes" id="UP001327560">
    <property type="component" value="Chromosome 9"/>
</dbReference>
<reference evidence="1 2" key="1">
    <citation type="submission" date="2023-10" db="EMBL/GenBank/DDBJ databases">
        <title>Chromosome-scale genome assembly provides insights into flower coloration mechanisms of Canna indica.</title>
        <authorList>
            <person name="Li C."/>
        </authorList>
    </citation>
    <scope>NUCLEOTIDE SEQUENCE [LARGE SCALE GENOMIC DNA]</scope>
    <source>
        <tissue evidence="1">Flower</tissue>
    </source>
</reference>
<gene>
    <name evidence="1" type="ORF">Cni_G28915</name>
</gene>